<protein>
    <submittedName>
        <fullName evidence="2">Uncharacterized protein</fullName>
    </submittedName>
</protein>
<gene>
    <name evidence="2" type="ORF">K444DRAFT_277020</name>
</gene>
<dbReference type="Proteomes" id="UP000235371">
    <property type="component" value="Unassembled WGS sequence"/>
</dbReference>
<feature type="compositionally biased region" description="Polar residues" evidence="1">
    <location>
        <begin position="221"/>
        <end position="232"/>
    </location>
</feature>
<organism evidence="2 3">
    <name type="scientific">Hyaloscypha bicolor E</name>
    <dbReference type="NCBI Taxonomy" id="1095630"/>
    <lineage>
        <taxon>Eukaryota</taxon>
        <taxon>Fungi</taxon>
        <taxon>Dikarya</taxon>
        <taxon>Ascomycota</taxon>
        <taxon>Pezizomycotina</taxon>
        <taxon>Leotiomycetes</taxon>
        <taxon>Helotiales</taxon>
        <taxon>Hyaloscyphaceae</taxon>
        <taxon>Hyaloscypha</taxon>
        <taxon>Hyaloscypha bicolor</taxon>
    </lineage>
</organism>
<accession>A0A2J6SJ47</accession>
<evidence type="ECO:0000313" key="3">
    <source>
        <dbReference type="Proteomes" id="UP000235371"/>
    </source>
</evidence>
<evidence type="ECO:0000256" key="1">
    <source>
        <dbReference type="SAM" id="MobiDB-lite"/>
    </source>
</evidence>
<reference evidence="2 3" key="1">
    <citation type="submission" date="2016-04" db="EMBL/GenBank/DDBJ databases">
        <title>A degradative enzymes factory behind the ericoid mycorrhizal symbiosis.</title>
        <authorList>
            <consortium name="DOE Joint Genome Institute"/>
            <person name="Martino E."/>
            <person name="Morin E."/>
            <person name="Grelet G."/>
            <person name="Kuo A."/>
            <person name="Kohler A."/>
            <person name="Daghino S."/>
            <person name="Barry K."/>
            <person name="Choi C."/>
            <person name="Cichocki N."/>
            <person name="Clum A."/>
            <person name="Copeland A."/>
            <person name="Hainaut M."/>
            <person name="Haridas S."/>
            <person name="Labutti K."/>
            <person name="Lindquist E."/>
            <person name="Lipzen A."/>
            <person name="Khouja H.-R."/>
            <person name="Murat C."/>
            <person name="Ohm R."/>
            <person name="Olson A."/>
            <person name="Spatafora J."/>
            <person name="Veneault-Fourrey C."/>
            <person name="Henrissat B."/>
            <person name="Grigoriev I."/>
            <person name="Martin F."/>
            <person name="Perotto S."/>
        </authorList>
    </citation>
    <scope>NUCLEOTIDE SEQUENCE [LARGE SCALE GENOMIC DNA]</scope>
    <source>
        <strain evidence="2 3">E</strain>
    </source>
</reference>
<feature type="compositionally biased region" description="Basic and acidic residues" evidence="1">
    <location>
        <begin position="233"/>
        <end position="245"/>
    </location>
</feature>
<dbReference type="GeneID" id="36579609"/>
<evidence type="ECO:0000313" key="2">
    <source>
        <dbReference type="EMBL" id="PMD50799.1"/>
    </source>
</evidence>
<dbReference type="EMBL" id="KZ613913">
    <property type="protein sequence ID" value="PMD50799.1"/>
    <property type="molecule type" value="Genomic_DNA"/>
</dbReference>
<dbReference type="InParanoid" id="A0A2J6SJ47"/>
<proteinExistence type="predicted"/>
<dbReference type="RefSeq" id="XP_024727703.1">
    <property type="nucleotide sequence ID" value="XM_024871527.1"/>
</dbReference>
<name>A0A2J6SJ47_9HELO</name>
<keyword evidence="3" id="KW-1185">Reference proteome</keyword>
<feature type="region of interest" description="Disordered" evidence="1">
    <location>
        <begin position="311"/>
        <end position="330"/>
    </location>
</feature>
<dbReference type="OrthoDB" id="3562889at2759"/>
<dbReference type="AlphaFoldDB" id="A0A2J6SJ47"/>
<sequence>MVCEEYLDVINVVVRDAYFYTYPRTISAEAYIKPLGRHGAPGPSYDEVWRQQVMERAFKRMVNKDKILVCNQSKWELHPDFDAKRFFKVRDSVQWVSQIYSTGTPDQHRSRVALQSLESFLDSDLGPIGGKQLIKLFGRSAGEEYDSLQIEDKTVVKLEPATELMDLTQTNATSGTKRKKINIGEAGSDGHNSSGPEPSSPIPLITPLSSPPSLRPARSSFDTNKPSNTTETIIEKSGEERHTDEPEIQAIEKPSGEPRVMAQPGSTTVETLRRAAHVGGTQPRKTGVENSRQEASGVIRAGASILEKSTQNVRVEAQPGRSINHPRQEPCIVTQSASTSGGTQPVTGRSGLENLVLLPALPSL</sequence>
<feature type="region of interest" description="Disordered" evidence="1">
    <location>
        <begin position="167"/>
        <end position="247"/>
    </location>
</feature>